<comment type="caution">
    <text evidence="1">The sequence shown here is derived from an EMBL/GenBank/DDBJ whole genome shotgun (WGS) entry which is preliminary data.</text>
</comment>
<evidence type="ECO:0000313" key="1">
    <source>
        <dbReference type="EMBL" id="MED6134316.1"/>
    </source>
</evidence>
<keyword evidence="2" id="KW-1185">Reference proteome</keyword>
<reference evidence="1 2" key="1">
    <citation type="journal article" date="2023" name="Plants (Basel)">
        <title>Bridging the Gap: Combining Genomics and Transcriptomics Approaches to Understand Stylosanthes scabra, an Orphan Legume from the Brazilian Caatinga.</title>
        <authorList>
            <person name="Ferreira-Neto J.R.C."/>
            <person name="da Silva M.D."/>
            <person name="Binneck E."/>
            <person name="de Melo N.F."/>
            <person name="da Silva R.H."/>
            <person name="de Melo A.L.T.M."/>
            <person name="Pandolfi V."/>
            <person name="Bustamante F.O."/>
            <person name="Brasileiro-Vidal A.C."/>
            <person name="Benko-Iseppon A.M."/>
        </authorList>
    </citation>
    <scope>NUCLEOTIDE SEQUENCE [LARGE SCALE GENOMIC DNA]</scope>
    <source>
        <tissue evidence="1">Leaves</tissue>
    </source>
</reference>
<proteinExistence type="predicted"/>
<dbReference type="Proteomes" id="UP001341840">
    <property type="component" value="Unassembled WGS sequence"/>
</dbReference>
<dbReference type="EMBL" id="JASCZI010060589">
    <property type="protein sequence ID" value="MED6134316.1"/>
    <property type="molecule type" value="Genomic_DNA"/>
</dbReference>
<name>A0ABU6SD41_9FABA</name>
<accession>A0ABU6SD41</accession>
<gene>
    <name evidence="1" type="ORF">PIB30_035973</name>
</gene>
<dbReference type="PANTHER" id="PTHR37391">
    <property type="entry name" value="E3 UBIQUITIN-PROTEIN LIGASE"/>
    <property type="match status" value="1"/>
</dbReference>
<evidence type="ECO:0000313" key="2">
    <source>
        <dbReference type="Proteomes" id="UP001341840"/>
    </source>
</evidence>
<protein>
    <recommendedName>
        <fullName evidence="3">Maturase K</fullName>
    </recommendedName>
</protein>
<organism evidence="1 2">
    <name type="scientific">Stylosanthes scabra</name>
    <dbReference type="NCBI Taxonomy" id="79078"/>
    <lineage>
        <taxon>Eukaryota</taxon>
        <taxon>Viridiplantae</taxon>
        <taxon>Streptophyta</taxon>
        <taxon>Embryophyta</taxon>
        <taxon>Tracheophyta</taxon>
        <taxon>Spermatophyta</taxon>
        <taxon>Magnoliopsida</taxon>
        <taxon>eudicotyledons</taxon>
        <taxon>Gunneridae</taxon>
        <taxon>Pentapetalae</taxon>
        <taxon>rosids</taxon>
        <taxon>fabids</taxon>
        <taxon>Fabales</taxon>
        <taxon>Fabaceae</taxon>
        <taxon>Papilionoideae</taxon>
        <taxon>50 kb inversion clade</taxon>
        <taxon>dalbergioids sensu lato</taxon>
        <taxon>Dalbergieae</taxon>
        <taxon>Pterocarpus clade</taxon>
        <taxon>Stylosanthes</taxon>
    </lineage>
</organism>
<evidence type="ECO:0008006" key="3">
    <source>
        <dbReference type="Google" id="ProtNLM"/>
    </source>
</evidence>
<sequence length="162" mass="18346">MRSECLMHRIDLKGFLKMRKSSSTSCSSTSSPASIATLISSNPFLHHELHSVDNHLPSFFVKLCSVGADEYFYKHDSFLDHLINVHHIHKFWKALNSSAERLIFCIVSNQLLIPLSQYRRVPHSAIVIQALATAQQHNDLLRPVLSLPRNIVASITTHVRPL</sequence>
<dbReference type="PANTHER" id="PTHR37391:SF2">
    <property type="entry name" value="E3 UBIQUITIN-PROTEIN LIGASE"/>
    <property type="match status" value="1"/>
</dbReference>